<comment type="caution">
    <text evidence="14">The sequence shown here is derived from an EMBL/GenBank/DDBJ whole genome shotgun (WGS) entry which is preliminary data.</text>
</comment>
<evidence type="ECO:0000256" key="7">
    <source>
        <dbReference type="ARBA" id="ARBA00022679"/>
    </source>
</evidence>
<dbReference type="GO" id="GO:0009244">
    <property type="term" value="P:lipopolysaccharide core region biosynthetic process"/>
    <property type="evidence" value="ECO:0007669"/>
    <property type="project" value="TreeGrafter"/>
</dbReference>
<organism evidence="14 15">
    <name type="scientific">Candidatus Tidjanibacter faecipullorum</name>
    <dbReference type="NCBI Taxonomy" id="2838766"/>
    <lineage>
        <taxon>Bacteria</taxon>
        <taxon>Pseudomonadati</taxon>
        <taxon>Bacteroidota</taxon>
        <taxon>Bacteroidia</taxon>
        <taxon>Bacteroidales</taxon>
        <taxon>Rikenellaceae</taxon>
        <taxon>Tidjanibacter</taxon>
    </lineage>
</organism>
<evidence type="ECO:0000256" key="11">
    <source>
        <dbReference type="ARBA" id="ARBA00023098"/>
    </source>
</evidence>
<dbReference type="EC" id="2.7.1.130" evidence="3 13"/>
<keyword evidence="5 13" id="KW-0444">Lipid biosynthesis</keyword>
<dbReference type="PANTHER" id="PTHR42724:SF1">
    <property type="entry name" value="TETRAACYLDISACCHARIDE 4'-KINASE, MITOCHONDRIAL-RELATED"/>
    <property type="match status" value="1"/>
</dbReference>
<evidence type="ECO:0000256" key="5">
    <source>
        <dbReference type="ARBA" id="ARBA00022516"/>
    </source>
</evidence>
<evidence type="ECO:0000313" key="14">
    <source>
        <dbReference type="EMBL" id="HIZ15328.1"/>
    </source>
</evidence>
<evidence type="ECO:0000256" key="12">
    <source>
        <dbReference type="ARBA" id="ARBA00029757"/>
    </source>
</evidence>
<evidence type="ECO:0000256" key="1">
    <source>
        <dbReference type="ARBA" id="ARBA00002274"/>
    </source>
</evidence>
<dbReference type="PANTHER" id="PTHR42724">
    <property type="entry name" value="TETRAACYLDISACCHARIDE 4'-KINASE"/>
    <property type="match status" value="1"/>
</dbReference>
<dbReference type="Pfam" id="PF02606">
    <property type="entry name" value="LpxK"/>
    <property type="match status" value="1"/>
</dbReference>
<evidence type="ECO:0000313" key="15">
    <source>
        <dbReference type="Proteomes" id="UP000824014"/>
    </source>
</evidence>
<gene>
    <name evidence="13 14" type="primary">lpxK</name>
    <name evidence="14" type="ORF">H9816_05410</name>
</gene>
<evidence type="ECO:0000256" key="4">
    <source>
        <dbReference type="ARBA" id="ARBA00016436"/>
    </source>
</evidence>
<keyword evidence="6 13" id="KW-0441">Lipid A biosynthesis</keyword>
<dbReference type="EMBL" id="DXCC01000017">
    <property type="protein sequence ID" value="HIZ15328.1"/>
    <property type="molecule type" value="Genomic_DNA"/>
</dbReference>
<dbReference type="InterPro" id="IPR003758">
    <property type="entry name" value="LpxK"/>
</dbReference>
<feature type="binding site" evidence="13">
    <location>
        <begin position="44"/>
        <end position="51"/>
    </location>
    <ligand>
        <name>ATP</name>
        <dbReference type="ChEBI" id="CHEBI:30616"/>
    </ligand>
</feature>
<reference evidence="14" key="1">
    <citation type="journal article" date="2021" name="PeerJ">
        <title>Extensive microbial diversity within the chicken gut microbiome revealed by metagenomics and culture.</title>
        <authorList>
            <person name="Gilroy R."/>
            <person name="Ravi A."/>
            <person name="Getino M."/>
            <person name="Pursley I."/>
            <person name="Horton D.L."/>
            <person name="Alikhan N.F."/>
            <person name="Baker D."/>
            <person name="Gharbi K."/>
            <person name="Hall N."/>
            <person name="Watson M."/>
            <person name="Adriaenssens E.M."/>
            <person name="Foster-Nyarko E."/>
            <person name="Jarju S."/>
            <person name="Secka A."/>
            <person name="Antonio M."/>
            <person name="Oren A."/>
            <person name="Chaudhuri R.R."/>
            <person name="La Ragione R."/>
            <person name="Hildebrand F."/>
            <person name="Pallen M.J."/>
        </authorList>
    </citation>
    <scope>NUCLEOTIDE SEQUENCE</scope>
    <source>
        <strain evidence="14">ChiHjej11B10-19426</strain>
    </source>
</reference>
<keyword evidence="9 13" id="KW-0418">Kinase</keyword>
<dbReference type="SUPFAM" id="SSF52540">
    <property type="entry name" value="P-loop containing nucleoside triphosphate hydrolases"/>
    <property type="match status" value="1"/>
</dbReference>
<keyword evidence="8 13" id="KW-0547">Nucleotide-binding</keyword>
<evidence type="ECO:0000256" key="8">
    <source>
        <dbReference type="ARBA" id="ARBA00022741"/>
    </source>
</evidence>
<comment type="similarity">
    <text evidence="13">Belongs to the LpxK family.</text>
</comment>
<dbReference type="NCBIfam" id="TIGR00682">
    <property type="entry name" value="lpxK"/>
    <property type="match status" value="1"/>
</dbReference>
<proteinExistence type="inferred from homology"/>
<accession>A0A9D2ILB2</accession>
<comment type="pathway">
    <text evidence="2 13">Glycolipid biosynthesis; lipid IV(A) biosynthesis; lipid IV(A) from (3R)-3-hydroxytetradecanoyl-[acyl-carrier-protein] and UDP-N-acetyl-alpha-D-glucosamine: step 6/6.</text>
</comment>
<evidence type="ECO:0000256" key="10">
    <source>
        <dbReference type="ARBA" id="ARBA00022840"/>
    </source>
</evidence>
<keyword evidence="7 13" id="KW-0808">Transferase</keyword>
<evidence type="ECO:0000256" key="2">
    <source>
        <dbReference type="ARBA" id="ARBA00004870"/>
    </source>
</evidence>
<dbReference type="GO" id="GO:0005524">
    <property type="term" value="F:ATP binding"/>
    <property type="evidence" value="ECO:0007669"/>
    <property type="project" value="UniProtKB-UniRule"/>
</dbReference>
<dbReference type="InterPro" id="IPR027417">
    <property type="entry name" value="P-loop_NTPase"/>
</dbReference>
<evidence type="ECO:0000256" key="6">
    <source>
        <dbReference type="ARBA" id="ARBA00022556"/>
    </source>
</evidence>
<keyword evidence="11 13" id="KW-0443">Lipid metabolism</keyword>
<dbReference type="GO" id="GO:0009029">
    <property type="term" value="F:lipid-A 4'-kinase activity"/>
    <property type="evidence" value="ECO:0007669"/>
    <property type="project" value="UniProtKB-UniRule"/>
</dbReference>
<dbReference type="AlphaFoldDB" id="A0A9D2ILB2"/>
<dbReference type="GO" id="GO:0009245">
    <property type="term" value="P:lipid A biosynthetic process"/>
    <property type="evidence" value="ECO:0007669"/>
    <property type="project" value="UniProtKB-UniRule"/>
</dbReference>
<evidence type="ECO:0000256" key="3">
    <source>
        <dbReference type="ARBA" id="ARBA00012071"/>
    </source>
</evidence>
<name>A0A9D2ILB2_9BACT</name>
<keyword evidence="10 13" id="KW-0067">ATP-binding</keyword>
<sequence>MRFLSAIAAGLFAFVLRIRHLLYDSGIIGHYTADIPVVCVGNITVGGTGKTPFTEFLIDRLGRRFTIAVLSRGYGRRTKGYLEVQTNSSFLNVGDEPKQIKRKYPDTVVVVCEKRAEGIRRIRQEHPEVDLILLDDGFQHRRVEPKVDIVLMDYTRPIWEDYMLPLGNLRDLPSQMARANIVVVTKTPTNITPIDRRIAVKSLNLFPYQSVFFTTMRQGELQPLFPGAEGLVEPKQHIAVMAGIGNPKAMLGSLGTRYRITREWLFRDHHVYRVRELQRIVGELATLPPDTVVVTTEKDAVKLTNSRKVPVELQRRLYKIPVRLSFYEGDEEVFLAELCRQIRSRD</sequence>
<dbReference type="HAMAP" id="MF_00409">
    <property type="entry name" value="LpxK"/>
    <property type="match status" value="1"/>
</dbReference>
<reference evidence="14" key="2">
    <citation type="submission" date="2021-04" db="EMBL/GenBank/DDBJ databases">
        <authorList>
            <person name="Gilroy R."/>
        </authorList>
    </citation>
    <scope>NUCLEOTIDE SEQUENCE</scope>
    <source>
        <strain evidence="14">ChiHjej11B10-19426</strain>
    </source>
</reference>
<evidence type="ECO:0000256" key="13">
    <source>
        <dbReference type="HAMAP-Rule" id="MF_00409"/>
    </source>
</evidence>
<evidence type="ECO:0000256" key="9">
    <source>
        <dbReference type="ARBA" id="ARBA00022777"/>
    </source>
</evidence>
<comment type="function">
    <text evidence="1 13">Transfers the gamma-phosphate of ATP to the 4'-position of a tetraacyldisaccharide 1-phosphate intermediate (termed DS-1-P) to form tetraacyldisaccharide 1,4'-bis-phosphate (lipid IVA).</text>
</comment>
<protein>
    <recommendedName>
        <fullName evidence="4 13">Tetraacyldisaccharide 4'-kinase</fullName>
        <ecNumber evidence="3 13">2.7.1.130</ecNumber>
    </recommendedName>
    <alternativeName>
        <fullName evidence="12 13">Lipid A 4'-kinase</fullName>
    </alternativeName>
</protein>
<comment type="catalytic activity">
    <reaction evidence="13">
        <text>a lipid A disaccharide + ATP = a lipid IVA + ADP + H(+)</text>
        <dbReference type="Rhea" id="RHEA:67840"/>
        <dbReference type="ChEBI" id="CHEBI:15378"/>
        <dbReference type="ChEBI" id="CHEBI:30616"/>
        <dbReference type="ChEBI" id="CHEBI:176343"/>
        <dbReference type="ChEBI" id="CHEBI:176425"/>
        <dbReference type="ChEBI" id="CHEBI:456216"/>
        <dbReference type="EC" id="2.7.1.130"/>
    </reaction>
</comment>
<dbReference type="Proteomes" id="UP000824014">
    <property type="component" value="Unassembled WGS sequence"/>
</dbReference>
<dbReference type="GO" id="GO:0005886">
    <property type="term" value="C:plasma membrane"/>
    <property type="evidence" value="ECO:0007669"/>
    <property type="project" value="TreeGrafter"/>
</dbReference>